<gene>
    <name evidence="2" type="ORF">OV079_23585</name>
</gene>
<comment type="caution">
    <text evidence="2">The sequence shown here is derived from an EMBL/GenBank/DDBJ whole genome shotgun (WGS) entry which is preliminary data.</text>
</comment>
<reference evidence="2" key="1">
    <citation type="submission" date="2022-11" db="EMBL/GenBank/DDBJ databases">
        <title>Minimal conservation of predation-associated metabolite biosynthetic gene clusters underscores biosynthetic potential of Myxococcota including descriptions for ten novel species: Archangium lansinium sp. nov., Myxococcus landrumus sp. nov., Nannocystis bai.</title>
        <authorList>
            <person name="Ahearne A."/>
            <person name="Stevens C."/>
            <person name="Phillips K."/>
        </authorList>
    </citation>
    <scope>NUCLEOTIDE SEQUENCE</scope>
    <source>
        <strain evidence="2">Na p29</strain>
    </source>
</reference>
<evidence type="ECO:0000256" key="1">
    <source>
        <dbReference type="SAM" id="MobiDB-lite"/>
    </source>
</evidence>
<feature type="compositionally biased region" description="Acidic residues" evidence="1">
    <location>
        <begin position="44"/>
        <end position="60"/>
    </location>
</feature>
<proteinExistence type="predicted"/>
<name>A0A9X3IYY1_9BACT</name>
<sequence length="67" mass="7274">MRSNSAASGLDTRLRAKNYKIPAGGAPALRACGSDARRDVVVDEVEEEVELDDDEDQDADDAPRLRT</sequence>
<dbReference type="RefSeq" id="WP_267771118.1">
    <property type="nucleotide sequence ID" value="NZ_JAPNKE010000002.1"/>
</dbReference>
<protein>
    <submittedName>
        <fullName evidence="2">Uncharacterized protein</fullName>
    </submittedName>
</protein>
<evidence type="ECO:0000313" key="3">
    <source>
        <dbReference type="Proteomes" id="UP001150924"/>
    </source>
</evidence>
<dbReference type="Proteomes" id="UP001150924">
    <property type="component" value="Unassembled WGS sequence"/>
</dbReference>
<feature type="region of interest" description="Disordered" evidence="1">
    <location>
        <begin position="44"/>
        <end position="67"/>
    </location>
</feature>
<dbReference type="AlphaFoldDB" id="A0A9X3IYY1"/>
<organism evidence="2 3">
    <name type="scientific">Nannocystis pusilla</name>
    <dbReference type="NCBI Taxonomy" id="889268"/>
    <lineage>
        <taxon>Bacteria</taxon>
        <taxon>Pseudomonadati</taxon>
        <taxon>Myxococcota</taxon>
        <taxon>Polyangia</taxon>
        <taxon>Nannocystales</taxon>
        <taxon>Nannocystaceae</taxon>
        <taxon>Nannocystis</taxon>
    </lineage>
</organism>
<accession>A0A9X3IYY1</accession>
<keyword evidence="3" id="KW-1185">Reference proteome</keyword>
<evidence type="ECO:0000313" key="2">
    <source>
        <dbReference type="EMBL" id="MCY1008485.1"/>
    </source>
</evidence>
<dbReference type="EMBL" id="JAPNKE010000002">
    <property type="protein sequence ID" value="MCY1008485.1"/>
    <property type="molecule type" value="Genomic_DNA"/>
</dbReference>